<dbReference type="EMBL" id="KN818299">
    <property type="protein sequence ID" value="KIL60443.1"/>
    <property type="molecule type" value="Genomic_DNA"/>
</dbReference>
<evidence type="ECO:0000313" key="2">
    <source>
        <dbReference type="EMBL" id="KIL61708.1"/>
    </source>
</evidence>
<dbReference type="AlphaFoldDB" id="A0A0C2WVT3"/>
<name>A0A0C2WVT3_AMAMK</name>
<evidence type="ECO:0000313" key="3">
    <source>
        <dbReference type="Proteomes" id="UP000054549"/>
    </source>
</evidence>
<gene>
    <name evidence="2" type="ORF">M378DRAFT_166481</name>
    <name evidence="1" type="ORF">M378DRAFT_168192</name>
</gene>
<protein>
    <submittedName>
        <fullName evidence="1">Uncharacterized protein</fullName>
    </submittedName>
</protein>
<sequence>MRRTRLRGGVKGSPEHMSIVPSLPPLVAHVLPYDKQLTTAAIYPGSARVLAVAAPRTWRGS</sequence>
<dbReference type="EMBL" id="KN818280">
    <property type="protein sequence ID" value="KIL61708.1"/>
    <property type="molecule type" value="Genomic_DNA"/>
</dbReference>
<keyword evidence="3" id="KW-1185">Reference proteome</keyword>
<dbReference type="HOGENOM" id="CLU_2922152_0_0_1"/>
<evidence type="ECO:0000313" key="1">
    <source>
        <dbReference type="EMBL" id="KIL60443.1"/>
    </source>
</evidence>
<proteinExistence type="predicted"/>
<reference evidence="1 3" key="1">
    <citation type="submission" date="2014-04" db="EMBL/GenBank/DDBJ databases">
        <title>Evolutionary Origins and Diversification of the Mycorrhizal Mutualists.</title>
        <authorList>
            <consortium name="DOE Joint Genome Institute"/>
            <consortium name="Mycorrhizal Genomics Consortium"/>
            <person name="Kohler A."/>
            <person name="Kuo A."/>
            <person name="Nagy L.G."/>
            <person name="Floudas D."/>
            <person name="Copeland A."/>
            <person name="Barry K.W."/>
            <person name="Cichocki N."/>
            <person name="Veneault-Fourrey C."/>
            <person name="LaButti K."/>
            <person name="Lindquist E.A."/>
            <person name="Lipzen A."/>
            <person name="Lundell T."/>
            <person name="Morin E."/>
            <person name="Murat C."/>
            <person name="Riley R."/>
            <person name="Ohm R."/>
            <person name="Sun H."/>
            <person name="Tunlid A."/>
            <person name="Henrissat B."/>
            <person name="Grigoriev I.V."/>
            <person name="Hibbett D.S."/>
            <person name="Martin F."/>
        </authorList>
    </citation>
    <scope>NUCLEOTIDE SEQUENCE [LARGE SCALE GENOMIC DNA]</scope>
    <source>
        <strain evidence="1 3">Koide BX008</strain>
    </source>
</reference>
<accession>A0A0C2WVT3</accession>
<organism evidence="1 3">
    <name type="scientific">Amanita muscaria (strain Koide BX008)</name>
    <dbReference type="NCBI Taxonomy" id="946122"/>
    <lineage>
        <taxon>Eukaryota</taxon>
        <taxon>Fungi</taxon>
        <taxon>Dikarya</taxon>
        <taxon>Basidiomycota</taxon>
        <taxon>Agaricomycotina</taxon>
        <taxon>Agaricomycetes</taxon>
        <taxon>Agaricomycetidae</taxon>
        <taxon>Agaricales</taxon>
        <taxon>Pluteineae</taxon>
        <taxon>Amanitaceae</taxon>
        <taxon>Amanita</taxon>
    </lineage>
</organism>
<dbReference type="Proteomes" id="UP000054549">
    <property type="component" value="Unassembled WGS sequence"/>
</dbReference>